<keyword evidence="2" id="KW-1185">Reference proteome</keyword>
<reference evidence="1" key="1">
    <citation type="journal article" date="2023" name="Insect Mol. Biol.">
        <title>Genome sequencing provides insights into the evolution of gene families encoding plant cell wall-degrading enzymes in longhorned beetles.</title>
        <authorList>
            <person name="Shin N.R."/>
            <person name="Okamura Y."/>
            <person name="Kirsch R."/>
            <person name="Pauchet Y."/>
        </authorList>
    </citation>
    <scope>NUCLEOTIDE SEQUENCE</scope>
    <source>
        <strain evidence="1">AMC_N1</strain>
    </source>
</reference>
<comment type="caution">
    <text evidence="1">The sequence shown here is derived from an EMBL/GenBank/DDBJ whole genome shotgun (WGS) entry which is preliminary data.</text>
</comment>
<evidence type="ECO:0000313" key="2">
    <source>
        <dbReference type="Proteomes" id="UP001162162"/>
    </source>
</evidence>
<sequence>MFRGDGLLARTVYAEAAAIKDMSFETALKLVIVTIKVNMMPYKITEQCFVVSAVTTKVDELNLLLQAVPKPHPFIKGAREGLLAWGSGLYSLGFGHGLYAWSL</sequence>
<proteinExistence type="predicted"/>
<gene>
    <name evidence="1" type="ORF">NQ318_001041</name>
</gene>
<name>A0AAV8ZES8_9CUCU</name>
<dbReference type="Proteomes" id="UP001162162">
    <property type="component" value="Unassembled WGS sequence"/>
</dbReference>
<dbReference type="EMBL" id="JAPWTK010000002">
    <property type="protein sequence ID" value="KAJ8962648.1"/>
    <property type="molecule type" value="Genomic_DNA"/>
</dbReference>
<dbReference type="AlphaFoldDB" id="A0AAV8ZES8"/>
<evidence type="ECO:0000313" key="1">
    <source>
        <dbReference type="EMBL" id="KAJ8962648.1"/>
    </source>
</evidence>
<accession>A0AAV8ZES8</accession>
<organism evidence="1 2">
    <name type="scientific">Aromia moschata</name>
    <dbReference type="NCBI Taxonomy" id="1265417"/>
    <lineage>
        <taxon>Eukaryota</taxon>
        <taxon>Metazoa</taxon>
        <taxon>Ecdysozoa</taxon>
        <taxon>Arthropoda</taxon>
        <taxon>Hexapoda</taxon>
        <taxon>Insecta</taxon>
        <taxon>Pterygota</taxon>
        <taxon>Neoptera</taxon>
        <taxon>Endopterygota</taxon>
        <taxon>Coleoptera</taxon>
        <taxon>Polyphaga</taxon>
        <taxon>Cucujiformia</taxon>
        <taxon>Chrysomeloidea</taxon>
        <taxon>Cerambycidae</taxon>
        <taxon>Cerambycinae</taxon>
        <taxon>Callichromatini</taxon>
        <taxon>Aromia</taxon>
    </lineage>
</organism>
<protein>
    <submittedName>
        <fullName evidence="1">Uncharacterized protein</fullName>
    </submittedName>
</protein>